<name>A0A4Y9VT20_9PROT</name>
<organism evidence="6 7">
    <name type="scientific">Methylotenera oryzisoli</name>
    <dbReference type="NCBI Taxonomy" id="2080758"/>
    <lineage>
        <taxon>Bacteria</taxon>
        <taxon>Pseudomonadati</taxon>
        <taxon>Pseudomonadota</taxon>
        <taxon>Betaproteobacteria</taxon>
        <taxon>Nitrosomonadales</taxon>
        <taxon>Methylophilaceae</taxon>
        <taxon>Methylotenera</taxon>
    </lineage>
</organism>
<comment type="caution">
    <text evidence="6">The sequence shown here is derived from an EMBL/GenBank/DDBJ whole genome shotgun (WGS) entry which is preliminary data.</text>
</comment>
<evidence type="ECO:0000259" key="5">
    <source>
        <dbReference type="Pfam" id="PF00296"/>
    </source>
</evidence>
<evidence type="ECO:0000313" key="6">
    <source>
        <dbReference type="EMBL" id="TFW72541.1"/>
    </source>
</evidence>
<protein>
    <submittedName>
        <fullName evidence="6">LLM class flavin-dependent oxidoreductase</fullName>
    </submittedName>
</protein>
<dbReference type="AlphaFoldDB" id="A0A4Y9VT20"/>
<keyword evidence="4" id="KW-0503">Monooxygenase</keyword>
<keyword evidence="7" id="KW-1185">Reference proteome</keyword>
<evidence type="ECO:0000256" key="4">
    <source>
        <dbReference type="ARBA" id="ARBA00023033"/>
    </source>
</evidence>
<accession>A0A4Y9VT20</accession>
<dbReference type="InterPro" id="IPR011251">
    <property type="entry name" value="Luciferase-like_dom"/>
</dbReference>
<evidence type="ECO:0000313" key="7">
    <source>
        <dbReference type="Proteomes" id="UP000297706"/>
    </source>
</evidence>
<reference evidence="6 7" key="1">
    <citation type="submission" date="2018-02" db="EMBL/GenBank/DDBJ databases">
        <title>A novel lanthanide dependent methylotroph, Methylotenera sp. La3113.</title>
        <authorList>
            <person name="Lv H."/>
            <person name="Tani A."/>
        </authorList>
    </citation>
    <scope>NUCLEOTIDE SEQUENCE [LARGE SCALE GENOMIC DNA]</scope>
    <source>
        <strain evidence="6 7">La3113</strain>
    </source>
</reference>
<evidence type="ECO:0000256" key="2">
    <source>
        <dbReference type="ARBA" id="ARBA00022643"/>
    </source>
</evidence>
<sequence>MFTPNPNQSPTTNRGWQRVFQRNKLTLGIMFPIEAFERDQPTMHKQVTLAQFAEKAGFASLGFRDVPLRDPNFGDVGQVFDPWTYLGYMAAQTSEIALLTASIILPLRHPIHIAKAAASIDQLSSGRLLMGVATGDRVVEFPAFNVDFESRGAMFREEIELLKIYWSEYFPQVSSSFGHLQAADVIPKPIASHVPLLVTGHSQQDLGWIARNADGWMSYPRNIEAQAQVVQRWRDSVEAELPGQYKPFTQSYFIDLTDNPNEAPTPIHLGHRLGRHALLMHLRASKRIGVDHLIFNLKYGKRAADEVLQELAEFVLPEFI</sequence>
<dbReference type="SUPFAM" id="SSF51679">
    <property type="entry name" value="Bacterial luciferase-like"/>
    <property type="match status" value="1"/>
</dbReference>
<dbReference type="GO" id="GO:0016705">
    <property type="term" value="F:oxidoreductase activity, acting on paired donors, with incorporation or reduction of molecular oxygen"/>
    <property type="evidence" value="ECO:0007669"/>
    <property type="project" value="InterPro"/>
</dbReference>
<keyword evidence="1" id="KW-0285">Flavoprotein</keyword>
<gene>
    <name evidence="6" type="ORF">C3Y98_02740</name>
</gene>
<feature type="domain" description="Luciferase-like" evidence="5">
    <location>
        <begin position="39"/>
        <end position="239"/>
    </location>
</feature>
<dbReference type="OrthoDB" id="7239898at2"/>
<keyword evidence="3" id="KW-0560">Oxidoreductase</keyword>
<dbReference type="InterPro" id="IPR020020">
    <property type="entry name" value="Luciferase-type_oxidoreductase"/>
</dbReference>
<dbReference type="RefSeq" id="WP_135276578.1">
    <property type="nucleotide sequence ID" value="NZ_PQVH01000005.1"/>
</dbReference>
<dbReference type="InterPro" id="IPR036661">
    <property type="entry name" value="Luciferase-like_sf"/>
</dbReference>
<evidence type="ECO:0000256" key="3">
    <source>
        <dbReference type="ARBA" id="ARBA00023002"/>
    </source>
</evidence>
<dbReference type="InterPro" id="IPR051260">
    <property type="entry name" value="Diverse_substr_monoxygenases"/>
</dbReference>
<evidence type="ECO:0000256" key="1">
    <source>
        <dbReference type="ARBA" id="ARBA00022630"/>
    </source>
</evidence>
<dbReference type="Proteomes" id="UP000297706">
    <property type="component" value="Unassembled WGS sequence"/>
</dbReference>
<dbReference type="GO" id="GO:0004497">
    <property type="term" value="F:monooxygenase activity"/>
    <property type="evidence" value="ECO:0007669"/>
    <property type="project" value="UniProtKB-KW"/>
</dbReference>
<dbReference type="Gene3D" id="3.20.20.30">
    <property type="entry name" value="Luciferase-like domain"/>
    <property type="match status" value="1"/>
</dbReference>
<dbReference type="NCBIfam" id="TIGR03571">
    <property type="entry name" value="lucif_BA3436"/>
    <property type="match status" value="1"/>
</dbReference>
<keyword evidence="2" id="KW-0288">FMN</keyword>
<dbReference type="Pfam" id="PF00296">
    <property type="entry name" value="Bac_luciferase"/>
    <property type="match status" value="1"/>
</dbReference>
<dbReference type="EMBL" id="PQVH01000005">
    <property type="protein sequence ID" value="TFW72541.1"/>
    <property type="molecule type" value="Genomic_DNA"/>
</dbReference>
<dbReference type="PANTHER" id="PTHR30011:SF16">
    <property type="entry name" value="C2H2 FINGER DOMAIN TRANSCRIPTION FACTOR (EUROFUNG)-RELATED"/>
    <property type="match status" value="1"/>
</dbReference>
<dbReference type="PANTHER" id="PTHR30011">
    <property type="entry name" value="ALKANESULFONATE MONOOXYGENASE-RELATED"/>
    <property type="match status" value="1"/>
</dbReference>
<proteinExistence type="predicted"/>